<keyword evidence="7" id="KW-1185">Reference proteome</keyword>
<dbReference type="PANTHER" id="PTHR12461">
    <property type="entry name" value="HYPOXIA-INDUCIBLE FACTOR 1 ALPHA INHIBITOR-RELATED"/>
    <property type="match status" value="1"/>
</dbReference>
<dbReference type="Pfam" id="PF13621">
    <property type="entry name" value="Cupin_8"/>
    <property type="match status" value="1"/>
</dbReference>
<dbReference type="Proteomes" id="UP000611215">
    <property type="component" value="Unassembled WGS sequence"/>
</dbReference>
<dbReference type="Gene3D" id="2.60.120.650">
    <property type="entry name" value="Cupin"/>
    <property type="match status" value="1"/>
</dbReference>
<dbReference type="PROSITE" id="PS51184">
    <property type="entry name" value="JMJC"/>
    <property type="match status" value="1"/>
</dbReference>
<dbReference type="EMBL" id="JADOET010000009">
    <property type="protein sequence ID" value="MBF8150475.1"/>
    <property type="molecule type" value="Genomic_DNA"/>
</dbReference>
<evidence type="ECO:0000256" key="3">
    <source>
        <dbReference type="ARBA" id="ARBA00023002"/>
    </source>
</evidence>
<dbReference type="InterPro" id="IPR003347">
    <property type="entry name" value="JmjC_dom"/>
</dbReference>
<evidence type="ECO:0000313" key="7">
    <source>
        <dbReference type="Proteomes" id="UP000611215"/>
    </source>
</evidence>
<protein>
    <submittedName>
        <fullName evidence="6">Cupin-like domain-containing protein</fullName>
    </submittedName>
</protein>
<dbReference type="PANTHER" id="PTHR12461:SF106">
    <property type="entry name" value="BIFUNCTIONAL PEPTIDASE AND ARGINYL-HYDROXYLASE JMJD5"/>
    <property type="match status" value="1"/>
</dbReference>
<dbReference type="SUPFAM" id="SSF51197">
    <property type="entry name" value="Clavaminate synthase-like"/>
    <property type="match status" value="1"/>
</dbReference>
<evidence type="ECO:0000256" key="4">
    <source>
        <dbReference type="ARBA" id="ARBA00023004"/>
    </source>
</evidence>
<keyword evidence="4" id="KW-0408">Iron</keyword>
<dbReference type="InterPro" id="IPR041667">
    <property type="entry name" value="Cupin_8"/>
</dbReference>
<evidence type="ECO:0000256" key="1">
    <source>
        <dbReference type="ARBA" id="ARBA00001954"/>
    </source>
</evidence>
<comment type="cofactor">
    <cofactor evidence="1">
        <name>Fe(2+)</name>
        <dbReference type="ChEBI" id="CHEBI:29033"/>
    </cofactor>
</comment>
<gene>
    <name evidence="6" type="ORF">ITJ86_11245</name>
</gene>
<comment type="caution">
    <text evidence="6">The sequence shown here is derived from an EMBL/GenBank/DDBJ whole genome shotgun (WGS) entry which is preliminary data.</text>
</comment>
<evidence type="ECO:0000313" key="6">
    <source>
        <dbReference type="EMBL" id="MBF8150475.1"/>
    </source>
</evidence>
<keyword evidence="3" id="KW-0560">Oxidoreductase</keyword>
<name>A0ABS0EJ44_9FLAO</name>
<sequence length="287" mass="33328">MKSRANISKIDRCNGLSQKAFYNKYVKTSLPVVITDKAEWTSSEKFTIDYLKSNYNHLSKTIDGKTYSLSEIIDLCQTSTPENKAPYPNTYDALRDFPENFGDLPEILYGKSNRLNSRLLSNFFAKHTNQHELFFGGYGCSFPTVHFDWLGVHSQITQIIGKKDVILYSPDQTPYFYPDKRHHHHSPVNILNPDYDKFPLFKNAKAVKTTLNPGETLFIPAGWWHTTYMHDFNLTVAISHVNSYNWNFFMDELYLNTKIHYPKLAWMVKIYKVVVGKIFNVKEALVN</sequence>
<evidence type="ECO:0000259" key="5">
    <source>
        <dbReference type="PROSITE" id="PS51184"/>
    </source>
</evidence>
<reference evidence="6 7" key="1">
    <citation type="submission" date="2020-11" db="EMBL/GenBank/DDBJ databases">
        <title>Winogradskyella marina sp. nov., isolated from marine sediment.</title>
        <authorList>
            <person name="Bo J."/>
            <person name="Wang S."/>
            <person name="Song X."/>
            <person name="Du Z."/>
        </authorList>
    </citation>
    <scope>NUCLEOTIDE SEQUENCE [LARGE SCALE GENOMIC DNA]</scope>
    <source>
        <strain evidence="6 7">F6397</strain>
    </source>
</reference>
<proteinExistence type="predicted"/>
<feature type="domain" description="JmjC" evidence="5">
    <location>
        <begin position="86"/>
        <end position="257"/>
    </location>
</feature>
<evidence type="ECO:0000256" key="2">
    <source>
        <dbReference type="ARBA" id="ARBA00022723"/>
    </source>
</evidence>
<accession>A0ABS0EJ44</accession>
<keyword evidence="2" id="KW-0479">Metal-binding</keyword>
<dbReference type="SMART" id="SM00558">
    <property type="entry name" value="JmjC"/>
    <property type="match status" value="1"/>
</dbReference>
<organism evidence="6 7">
    <name type="scientific">Winogradskyella marina</name>
    <dbReference type="NCBI Taxonomy" id="2785530"/>
    <lineage>
        <taxon>Bacteria</taxon>
        <taxon>Pseudomonadati</taxon>
        <taxon>Bacteroidota</taxon>
        <taxon>Flavobacteriia</taxon>
        <taxon>Flavobacteriales</taxon>
        <taxon>Flavobacteriaceae</taxon>
        <taxon>Winogradskyella</taxon>
    </lineage>
</organism>
<dbReference type="RefSeq" id="WP_195871738.1">
    <property type="nucleotide sequence ID" value="NZ_JADOET010000009.1"/>
</dbReference>